<feature type="active site" description="O-(5'-phospho-DNA)-serine intermediate" evidence="4 5">
    <location>
        <position position="23"/>
    </location>
</feature>
<organism evidence="8 9">
    <name type="scientific">Salmonella dublin (strain CT_02021853)</name>
    <dbReference type="NCBI Taxonomy" id="439851"/>
    <lineage>
        <taxon>Bacteria</taxon>
        <taxon>Pseudomonadati</taxon>
        <taxon>Pseudomonadota</taxon>
        <taxon>Gammaproteobacteria</taxon>
        <taxon>Enterobacterales</taxon>
        <taxon>Enterobacteriaceae</taxon>
        <taxon>Salmonella</taxon>
    </lineage>
</organism>
<feature type="region of interest" description="Disordered" evidence="6">
    <location>
        <begin position="152"/>
        <end position="175"/>
    </location>
</feature>
<dbReference type="PANTHER" id="PTHR30461">
    <property type="entry name" value="DNA-INVERTASE FROM LAMBDOID PROPHAGE"/>
    <property type="match status" value="1"/>
</dbReference>
<evidence type="ECO:0000256" key="1">
    <source>
        <dbReference type="ARBA" id="ARBA00022908"/>
    </source>
</evidence>
<dbReference type="InterPro" id="IPR036162">
    <property type="entry name" value="Resolvase-like_N_sf"/>
</dbReference>
<dbReference type="FunFam" id="3.40.50.1390:FF:000010">
    <property type="entry name" value="Recombinase resolvase family"/>
    <property type="match status" value="1"/>
</dbReference>
<dbReference type="PANTHER" id="PTHR30461:SF25">
    <property type="entry name" value="RESOLVASE-RELATED"/>
    <property type="match status" value="1"/>
</dbReference>
<dbReference type="GO" id="GO:0015074">
    <property type="term" value="P:DNA integration"/>
    <property type="evidence" value="ECO:0007669"/>
    <property type="project" value="UniProtKB-KW"/>
</dbReference>
<keyword evidence="3" id="KW-0233">DNA recombination</keyword>
<dbReference type="KEGG" id="sed:SeD_B0078"/>
<evidence type="ECO:0000256" key="6">
    <source>
        <dbReference type="SAM" id="MobiDB-lite"/>
    </source>
</evidence>
<dbReference type="SMART" id="SM00857">
    <property type="entry name" value="Resolvase"/>
    <property type="match status" value="1"/>
</dbReference>
<dbReference type="GO" id="GO:0003677">
    <property type="term" value="F:DNA binding"/>
    <property type="evidence" value="ECO:0007669"/>
    <property type="project" value="UniProtKB-KW"/>
</dbReference>
<evidence type="ECO:0000259" key="7">
    <source>
        <dbReference type="PROSITE" id="PS51736"/>
    </source>
</evidence>
<protein>
    <submittedName>
        <fullName evidence="8">TnpR</fullName>
    </submittedName>
</protein>
<dbReference type="EMBL" id="CP001143">
    <property type="protein sequence ID" value="ACH73523.1"/>
    <property type="molecule type" value="Genomic_DNA"/>
</dbReference>
<feature type="domain" description="Resolvase/invertase-type recombinase catalytic" evidence="7">
    <location>
        <begin position="15"/>
        <end position="167"/>
    </location>
</feature>
<dbReference type="Gene3D" id="3.40.50.1390">
    <property type="entry name" value="Resolvase, N-terminal catalytic domain"/>
    <property type="match status" value="1"/>
</dbReference>
<dbReference type="Proteomes" id="UP000008322">
    <property type="component" value="Plasmid pCT02021853_74"/>
</dbReference>
<dbReference type="InterPro" id="IPR006119">
    <property type="entry name" value="Resolv_N"/>
</dbReference>
<feature type="compositionally biased region" description="Basic and acidic residues" evidence="6">
    <location>
        <begin position="152"/>
        <end position="169"/>
    </location>
</feature>
<gene>
    <name evidence="8" type="ordered locus">SeD_B0078</name>
</gene>
<keyword evidence="2" id="KW-0238">DNA-binding</keyword>
<evidence type="ECO:0000256" key="5">
    <source>
        <dbReference type="PROSITE-ProRule" id="PRU10137"/>
    </source>
</evidence>
<dbReference type="InterPro" id="IPR050639">
    <property type="entry name" value="SSR_resolvase"/>
</dbReference>
<dbReference type="Pfam" id="PF00239">
    <property type="entry name" value="Resolvase"/>
    <property type="match status" value="1"/>
</dbReference>
<evidence type="ECO:0000313" key="8">
    <source>
        <dbReference type="EMBL" id="ACH73523.1"/>
    </source>
</evidence>
<accession>A0A6C6ZSY3</accession>
<reference evidence="8 9" key="1">
    <citation type="journal article" date="2011" name="J. Bacteriol.">
        <title>Comparative genomics of 28 Salmonella enterica isolates: evidence for CRISPR-mediated adaptive sublineage evolution.</title>
        <authorList>
            <person name="Fricke W.F."/>
            <person name="Mammel M.K."/>
            <person name="McDermott P.F."/>
            <person name="Tartera C."/>
            <person name="White D.G."/>
            <person name="Leclerc J.E."/>
            <person name="Ravel J."/>
            <person name="Cebula T.A."/>
        </authorList>
    </citation>
    <scope>NUCLEOTIDE SEQUENCE [LARGE SCALE GENOMIC DNA]</scope>
    <source>
        <strain evidence="8 9">CT_02021853</strain>
        <plasmid evidence="8 9">pCT02021853_74</plasmid>
    </source>
</reference>
<proteinExistence type="predicted"/>
<dbReference type="AlphaFoldDB" id="A0A6C6ZSY3"/>
<dbReference type="PROSITE" id="PS51736">
    <property type="entry name" value="RECOMBINASES_3"/>
    <property type="match status" value="1"/>
</dbReference>
<dbReference type="GO" id="GO:0000150">
    <property type="term" value="F:DNA strand exchange activity"/>
    <property type="evidence" value="ECO:0007669"/>
    <property type="project" value="InterPro"/>
</dbReference>
<dbReference type="PROSITE" id="PS00397">
    <property type="entry name" value="RECOMBINASES_1"/>
    <property type="match status" value="1"/>
</dbReference>
<geneLocation type="plasmid" evidence="8 9">
    <name>pCT02021853_74</name>
</geneLocation>
<dbReference type="CDD" id="cd03767">
    <property type="entry name" value="SR_Res_par"/>
    <property type="match status" value="1"/>
</dbReference>
<evidence type="ECO:0000256" key="3">
    <source>
        <dbReference type="ARBA" id="ARBA00023172"/>
    </source>
</evidence>
<keyword evidence="1" id="KW-0229">DNA integration</keyword>
<dbReference type="InterPro" id="IPR006118">
    <property type="entry name" value="Recombinase_CS"/>
</dbReference>
<keyword evidence="8" id="KW-0614">Plasmid</keyword>
<evidence type="ECO:0000313" key="9">
    <source>
        <dbReference type="Proteomes" id="UP000008322"/>
    </source>
</evidence>
<dbReference type="SUPFAM" id="SSF53041">
    <property type="entry name" value="Resolvase-like"/>
    <property type="match status" value="1"/>
</dbReference>
<evidence type="ECO:0000256" key="4">
    <source>
        <dbReference type="PIRSR" id="PIRSR606118-50"/>
    </source>
</evidence>
<evidence type="ECO:0000256" key="2">
    <source>
        <dbReference type="ARBA" id="ARBA00023125"/>
    </source>
</evidence>
<sequence length="220" mass="25340">MNRFCNMTSNVPTSFVRAYLRASTAEQDASRALETIEAFARERGLIICSYYIENESGTRLERPELFRLLRDCQQNDILLIEDVDRLSRLSGEDWNTLKKMIRQKDIRVMAVNVPTTWINSGMSEFDSRLFAAINDMLLDMLAAVARRDYEQRRERQKQGIEKARKDGKYKGRKPNQARHDAIIRLIESGSSWTQVQKVLGCSRGTISNALKRKTGQKSSK</sequence>
<name>A0A6C6ZSY3_SALDC</name>